<protein>
    <submittedName>
        <fullName evidence="8">Tn3 family transposase</fullName>
    </submittedName>
</protein>
<keyword evidence="5" id="KW-0175">Coiled coil</keyword>
<evidence type="ECO:0000256" key="3">
    <source>
        <dbReference type="ARBA" id="ARBA00023125"/>
    </source>
</evidence>
<feature type="coiled-coil region" evidence="5">
    <location>
        <begin position="122"/>
        <end position="153"/>
    </location>
</feature>
<dbReference type="RefSeq" id="WP_395118496.1">
    <property type="nucleotide sequence ID" value="NZ_CP170721.1"/>
</dbReference>
<evidence type="ECO:0000256" key="5">
    <source>
        <dbReference type="SAM" id="Coils"/>
    </source>
</evidence>
<dbReference type="InterPro" id="IPR002513">
    <property type="entry name" value="Tn3_Tnp_DDE_dom"/>
</dbReference>
<evidence type="ECO:0000256" key="4">
    <source>
        <dbReference type="ARBA" id="ARBA00023172"/>
    </source>
</evidence>
<gene>
    <name evidence="8" type="ORF">ACFYG5_06920</name>
</gene>
<dbReference type="GO" id="GO:0004803">
    <property type="term" value="F:transposase activity"/>
    <property type="evidence" value="ECO:0007669"/>
    <property type="project" value="InterPro"/>
</dbReference>
<dbReference type="GO" id="GO:0003677">
    <property type="term" value="F:DNA binding"/>
    <property type="evidence" value="ECO:0007669"/>
    <property type="project" value="UniProtKB-KW"/>
</dbReference>
<dbReference type="GO" id="GO:0006313">
    <property type="term" value="P:DNA transposition"/>
    <property type="evidence" value="ECO:0007669"/>
    <property type="project" value="InterPro"/>
</dbReference>
<proteinExistence type="inferred from homology"/>
<dbReference type="NCBIfam" id="NF033527">
    <property type="entry name" value="transpos_Tn3"/>
    <property type="match status" value="1"/>
</dbReference>
<name>A0AB74UXF1_9GAMM</name>
<dbReference type="Pfam" id="PF13700">
    <property type="entry name" value="DUF4158"/>
    <property type="match status" value="1"/>
</dbReference>
<evidence type="ECO:0000259" key="6">
    <source>
        <dbReference type="Pfam" id="PF01526"/>
    </source>
</evidence>
<dbReference type="InterPro" id="IPR025296">
    <property type="entry name" value="DUF4158"/>
</dbReference>
<dbReference type="InterPro" id="IPR047653">
    <property type="entry name" value="Tn3-like_transpos"/>
</dbReference>
<feature type="domain" description="Tn3 transposase DDE" evidence="6">
    <location>
        <begin position="584"/>
        <end position="970"/>
    </location>
</feature>
<evidence type="ECO:0000256" key="1">
    <source>
        <dbReference type="ARBA" id="ARBA00009402"/>
    </source>
</evidence>
<feature type="domain" description="DUF4158" evidence="7">
    <location>
        <begin position="2"/>
        <end position="166"/>
    </location>
</feature>
<keyword evidence="3" id="KW-0238">DNA-binding</keyword>
<dbReference type="Pfam" id="PF01526">
    <property type="entry name" value="DDE_Tnp_Tn3"/>
    <property type="match status" value="1"/>
</dbReference>
<dbReference type="EMBL" id="CP170721">
    <property type="protein sequence ID" value="XIA19854.1"/>
    <property type="molecule type" value="Genomic_DNA"/>
</dbReference>
<comment type="similarity">
    <text evidence="1">Belongs to the transposase 7 family.</text>
</comment>
<organism evidence="8">
    <name type="scientific">Rhodanobacter sp. FW102-FHT14D07</name>
    <dbReference type="NCBI Taxonomy" id="3351462"/>
    <lineage>
        <taxon>Bacteria</taxon>
        <taxon>Pseudomonadati</taxon>
        <taxon>Pseudomonadota</taxon>
        <taxon>Gammaproteobacteria</taxon>
        <taxon>Lysobacterales</taxon>
        <taxon>Rhodanobacteraceae</taxon>
        <taxon>Rhodanobacter</taxon>
    </lineage>
</organism>
<evidence type="ECO:0000256" key="2">
    <source>
        <dbReference type="ARBA" id="ARBA00022578"/>
    </source>
</evidence>
<dbReference type="AlphaFoldDB" id="A0AB74UXF1"/>
<keyword evidence="4" id="KW-0233">DNA recombination</keyword>
<reference evidence="8" key="1">
    <citation type="submission" date="2024-10" db="EMBL/GenBank/DDBJ databases">
        <authorList>
            <person name="Lesea H.P."/>
            <person name="Kuehl J.V."/>
            <person name="Chandonia J.-M."/>
        </authorList>
    </citation>
    <scope>NUCLEOTIDE SEQUENCE</scope>
    <source>
        <strain evidence="8">FW102-FHT14D07</strain>
    </source>
</reference>
<evidence type="ECO:0000259" key="7">
    <source>
        <dbReference type="Pfam" id="PF13700"/>
    </source>
</evidence>
<sequence>MSTIQDTAYPRLKKDLSVRDLTAIYTPTADECAFAVGVSARKPTQALLLIQLKILQRLGYVEPLSTLPRAIVDHVCGSTQLRVPTARELKAYDTSGSRSLHLQKIRDFVGVRRFTDTDWAWLDQIAREAASTKQELEDIINVLIEELVRQKYELPGFTQLVRAARAARNAVNSAIFKSIDGQLSAEQRQVLDDLIVRRRGVTLWEQLKREPKRPTVREVAKFLEHIRWLKSLGHGLPDTREMAVTKRHQMMLEARALDAKDIRAVKPLKRHTLAVLLIQSQLEKATDDVASIFIKIMHGIDNQAEERLRQYRLDHAEQTDRLIGQFREVLAAMQEGESAKKRVENMERVLGDDPEQWIIQCDEHAAFAGNNYLPFMLKPYSDKRALLYQCLEVLELQSSSQDDTLVRAIAWIREWRTARREHLDVAVLPKGIDLKRWLPDAWYRLVVVASPDDEPRIHRKYLELFICMSIMKDLQSGDLYSAHSNDFDDYREHLVSWDEYGGELGRYCDITSLPKDGAAFVAQLKTEMSALAKHVDDSFPENEFVRIGDNGLVIQRLDRKQDPPELPLLEARLKEDIPSVNILDLLTETEQWLDLHRLFGPLSGFEAKIDDPRKRFITTLFCYGCNLGPTQTARSVQGLSRKQVAWLNLRHITEERLDKAIVRVINAFNTFALPKFWGTGKHVSADGTKWNIYEQNLLSEYHVRYGGYGGIGYYHVSDMYIALFSNFIPCGVHEAVYILDGLIKNESDVQPDTIHGDTQAQSAPVFGLSHLLGIRLMPRIRGIKQLVFYKPDRKAKYGHINSLFTESINWELIERHYPDMLRVAISIKAGRITPSMILRRLGVASRKNKLYFAFRELGRAIRTRFLLNYINDVELRRVIHQSTNKSEQFNDFAQWLHFANDGIIAENIRHEQRKVVKYNHLVANMVILHNVHTMSRTLKVLQEQGVPLSEELLNRLSPYRREHINRLGHYSLDLDRYQSAMAKDIKFAL</sequence>
<accession>A0AB74UXF1</accession>
<keyword evidence="2" id="KW-0815">Transposition</keyword>
<evidence type="ECO:0000313" key="8">
    <source>
        <dbReference type="EMBL" id="XIA19854.1"/>
    </source>
</evidence>